<dbReference type="InterPro" id="IPR029045">
    <property type="entry name" value="ClpP/crotonase-like_dom_sf"/>
</dbReference>
<evidence type="ECO:0000313" key="3">
    <source>
        <dbReference type="Proteomes" id="UP000269265"/>
    </source>
</evidence>
<dbReference type="SUPFAM" id="SSF52096">
    <property type="entry name" value="ClpP/crotonase"/>
    <property type="match status" value="1"/>
</dbReference>
<dbReference type="GO" id="GO:0004300">
    <property type="term" value="F:enoyl-CoA hydratase activity"/>
    <property type="evidence" value="ECO:0007669"/>
    <property type="project" value="UniProtKB-EC"/>
</dbReference>
<dbReference type="Pfam" id="PF00378">
    <property type="entry name" value="ECH_1"/>
    <property type="match status" value="1"/>
</dbReference>
<protein>
    <submittedName>
        <fullName evidence="2">Enoyl-CoA hydratase</fullName>
        <ecNumber evidence="2">4.2.1.17</ecNumber>
    </submittedName>
</protein>
<evidence type="ECO:0000256" key="1">
    <source>
        <dbReference type="ARBA" id="ARBA00005254"/>
    </source>
</evidence>
<dbReference type="NCBIfam" id="NF006109">
    <property type="entry name" value="PRK08260.1"/>
    <property type="match status" value="1"/>
</dbReference>
<evidence type="ECO:0000313" key="2">
    <source>
        <dbReference type="EMBL" id="RRR99993.1"/>
    </source>
</evidence>
<accession>A0A3R8RZH9</accession>
<reference evidence="2 3" key="1">
    <citation type="submission" date="2018-12" db="EMBL/GenBank/DDBJ databases">
        <title>The whole draft genome of Aquabacterium sp. SJQ9.</title>
        <authorList>
            <person name="Sun L."/>
            <person name="Gao X."/>
            <person name="Chen W."/>
            <person name="Huang K."/>
        </authorList>
    </citation>
    <scope>NUCLEOTIDE SEQUENCE [LARGE SCALE GENOMIC DNA]</scope>
    <source>
        <strain evidence="2 3">SJQ9</strain>
    </source>
</reference>
<proteinExistence type="inferred from homology"/>
<dbReference type="InterPro" id="IPR051053">
    <property type="entry name" value="ECH/Chromodomain_protein"/>
</dbReference>
<dbReference type="Gene3D" id="3.90.226.10">
    <property type="entry name" value="2-enoyl-CoA Hydratase, Chain A, domain 1"/>
    <property type="match status" value="1"/>
</dbReference>
<gene>
    <name evidence="2" type="ORF">EIP75_23215</name>
</gene>
<dbReference type="RefSeq" id="WP_125245568.1">
    <property type="nucleotide sequence ID" value="NZ_RSED01000036.1"/>
</dbReference>
<dbReference type="EMBL" id="RSED01000036">
    <property type="protein sequence ID" value="RRR99993.1"/>
    <property type="molecule type" value="Genomic_DNA"/>
</dbReference>
<keyword evidence="2" id="KW-0456">Lyase</keyword>
<dbReference type="Proteomes" id="UP000269265">
    <property type="component" value="Unassembled WGS sequence"/>
</dbReference>
<dbReference type="PANTHER" id="PTHR43684:SF4">
    <property type="entry name" value="ENOYL-COA HYDRATASE_ISOMERASE FAMILY PROTEIN (AFU_ORTHOLOGUE AFUA_1G01890)"/>
    <property type="match status" value="1"/>
</dbReference>
<dbReference type="EC" id="4.2.1.17" evidence="2"/>
<dbReference type="AlphaFoldDB" id="A0A3R8RZH9"/>
<sequence length="292" mass="31638">MTYNTLAWTVGDDGVLLLTLNRPEQLNSFTVEMANELVDAFTRASDDDAVRAIVVTGAGKAFCAGMDLSVPGNVFGLDESQQPTLQDMQERLDDPAIFNGVRDTGGRVVLSIFNCKKPVIGAINGAAVGIGATMTLPMDIRLASEKARIGFVFGRIGIVPEACSSWFLPRIVGISQALEWTYMADIFDGHEAQLGGLVKAVYPADQLLDEAMKIARRIASERSAVGVALTRQMMYRNSAQPHPLAAHQVDSLAMFYTSVGDGKEGVQAFLDKRPAQFGSKASAMPPFYPWWE</sequence>
<keyword evidence="3" id="KW-1185">Reference proteome</keyword>
<comment type="caution">
    <text evidence="2">The sequence shown here is derived from an EMBL/GenBank/DDBJ whole genome shotgun (WGS) entry which is preliminary data.</text>
</comment>
<dbReference type="CDD" id="cd06558">
    <property type="entry name" value="crotonase-like"/>
    <property type="match status" value="1"/>
</dbReference>
<dbReference type="PANTHER" id="PTHR43684">
    <property type="match status" value="1"/>
</dbReference>
<organism evidence="2 3">
    <name type="scientific">Aquabacterium soli</name>
    <dbReference type="NCBI Taxonomy" id="2493092"/>
    <lineage>
        <taxon>Bacteria</taxon>
        <taxon>Pseudomonadati</taxon>
        <taxon>Pseudomonadota</taxon>
        <taxon>Betaproteobacteria</taxon>
        <taxon>Burkholderiales</taxon>
        <taxon>Aquabacterium</taxon>
    </lineage>
</organism>
<comment type="similarity">
    <text evidence="1">Belongs to the enoyl-CoA hydratase/isomerase family.</text>
</comment>
<dbReference type="OrthoDB" id="8524220at2"/>
<dbReference type="InterPro" id="IPR001753">
    <property type="entry name" value="Enoyl-CoA_hydra/iso"/>
</dbReference>
<name>A0A3R8RZH9_9BURK</name>